<feature type="compositionally biased region" description="Basic and acidic residues" evidence="1">
    <location>
        <begin position="908"/>
        <end position="930"/>
    </location>
</feature>
<evidence type="ECO:0008006" key="6">
    <source>
        <dbReference type="Google" id="ProtNLM"/>
    </source>
</evidence>
<reference evidence="4 5" key="1">
    <citation type="submission" date="2022-02" db="EMBL/GenBank/DDBJ databases">
        <title>Chromosome-level reference genomes for two strains of Caenorhabditis briggsae: an improved platform for comparative genomics.</title>
        <authorList>
            <person name="Stevens L."/>
            <person name="Andersen E.C."/>
        </authorList>
    </citation>
    <scope>NUCLEOTIDE SEQUENCE [LARGE SCALE GENOMIC DNA]</scope>
    <source>
        <strain evidence="4">QX1410_ONT</strain>
        <tissue evidence="4">Whole-organism</tissue>
    </source>
</reference>
<name>A0AAE9A1B6_CAEBR</name>
<evidence type="ECO:0000259" key="3">
    <source>
        <dbReference type="Pfam" id="PF21029"/>
    </source>
</evidence>
<feature type="compositionally biased region" description="Basic and acidic residues" evidence="1">
    <location>
        <begin position="1011"/>
        <end position="1042"/>
    </location>
</feature>
<proteinExistence type="predicted"/>
<dbReference type="InterPro" id="IPR049040">
    <property type="entry name" value="RMC1_N"/>
</dbReference>
<dbReference type="EMBL" id="CP090895">
    <property type="protein sequence ID" value="ULT87588.1"/>
    <property type="molecule type" value="Genomic_DNA"/>
</dbReference>
<gene>
    <name evidence="4" type="ORF">L3Y34_007030</name>
</gene>
<dbReference type="GO" id="GO:0035658">
    <property type="term" value="C:Mon1-Ccz1 complex"/>
    <property type="evidence" value="ECO:0007669"/>
    <property type="project" value="InterPro"/>
</dbReference>
<feature type="domain" description="Regulator of MON1-CCZ1 complex N-terminal" evidence="3">
    <location>
        <begin position="26"/>
        <end position="143"/>
    </location>
</feature>
<dbReference type="Pfam" id="PF21029">
    <property type="entry name" value="RMC1_N"/>
    <property type="match status" value="1"/>
</dbReference>
<dbReference type="Pfam" id="PF07035">
    <property type="entry name" value="RMC1_C"/>
    <property type="match status" value="1"/>
</dbReference>
<feature type="compositionally biased region" description="Basic and acidic residues" evidence="1">
    <location>
        <begin position="701"/>
        <end position="717"/>
    </location>
</feature>
<dbReference type="AlphaFoldDB" id="A0AAE9A1B6"/>
<evidence type="ECO:0000313" key="5">
    <source>
        <dbReference type="Proteomes" id="UP000827892"/>
    </source>
</evidence>
<dbReference type="InterPro" id="IPR009755">
    <property type="entry name" value="RMC1_C"/>
</dbReference>
<dbReference type="PANTHER" id="PTHR12897">
    <property type="entry name" value="COLON CANCER-ASSOCIATED PROTEIN MIC1"/>
    <property type="match status" value="1"/>
</dbReference>
<feature type="compositionally biased region" description="Basic and acidic residues" evidence="1">
    <location>
        <begin position="615"/>
        <end position="627"/>
    </location>
</feature>
<evidence type="ECO:0000313" key="4">
    <source>
        <dbReference type="EMBL" id="ULT87588.1"/>
    </source>
</evidence>
<feature type="compositionally biased region" description="Basic and acidic residues" evidence="1">
    <location>
        <begin position="637"/>
        <end position="669"/>
    </location>
</feature>
<sequence length="1241" mass="135260">MLELGAQFIPFEPDRSAHDGNITRNFFDTSSQRICTMRNNGALGMTSKSLQNDKIMNVRTKDRGEPSTVKLSPDGRLCAMQRSPNTADIIFLEKTENSLCLELNVSTKSKEPLLAVEWVTNNQLLLVNNHSAELLFINEDKKSSKLIKATNVNAAWAIYYAPSQLLLIANGQSCSNLQPIIVAHSQFTRMKNFEVDFGGSISKENFLEKDAAIATIYGKVYVMVFRYSNRSATMLDLYELPFDATTVPQFKHSLILGFNGGCGIHVIDNLVIIHHQSSQKSLIFDIKVSSPSKSHSPLVTTTIEPHPQHQPPPSLYTNFWFTFLPDVVIDSAGGVMYSLRLKNEKSQMEIPEKHTMLEYLARRKNEKKLFIATLLSCLRARALSLRQIRKVFTRICGGEKELKSAENEAVKPVMSCEKWNPMIVSQQEMQSAVLIPLREDASLPESYVANIMLQYLRSLFDASLSPEAYLIEMVVETLAEAGEMSKLQQIVTYRVINDSKPLAFLLLSYEARCSTLFQSGVDILARNKASDEIVEVMLEKKQIVDAFRFIDVRNLNEGLIPKVVEAANQNCFRQTRYAIREHLVEKKAKASLYKSIGDDLYTDAEVQEANTEQATEFRKTGSPEARKPGSPGFRRSRSPEARKPRSPEARKPRSREFRKSGSPEARKPGSPDAGNSGGPGARKPGSPEARIPGSPGFRRSRSPEARKPGSPEARKPGSPDLGNSGRPEARKPGSRIPGISEVQEPGSPEARKPGSPDPGNSGRPEARKPGSPGFRRSRSPEAQKPGSPEAQIQGIPEDRKPGSPEARIQGIPEDRKPGSPEARIPGIPEVQEPGSPDPRDSGGPEARKPGSPEARKPGSPDPGNSGRPEARKPGSPEARIQGIPEVQEPGSPEAQKPGSPEARIQGIPEDRKPGSPDPRDFGGPEARKPGSSDPGNSGRPEARKPGSREFRKTGSPEDRKPGSPDPRDFGGPGARKPRSPESRKPGSREFRKTGSPEARKPGSPGFRRSRRPEARKPRSPEARKPRSREFRKSGSPEARKPGSPDPGNSGGPGARKPGSPEARIPGSPGFRRSRSPEARKPGSPEARKPGSPDLGNSGRPEARKPGSRIPGISEVQEPGSPEARKPGSPDPGNSGRPEARKPGSPGFRRSRSPEAQKPGSPEAQIQGIPEDRKPGSPEARIQGIPEDRKPGSPEARIPGIPEVQEPGSPEARKPGSPEAQKPGSPEARKPPSGHLSGAPRR</sequence>
<feature type="region of interest" description="Disordered" evidence="1">
    <location>
        <begin position="607"/>
        <end position="1241"/>
    </location>
</feature>
<feature type="domain" description="Mic1" evidence="2">
    <location>
        <begin position="363"/>
        <end position="598"/>
    </location>
</feature>
<accession>A0AAE9A1B6</accession>
<protein>
    <recommendedName>
        <fullName evidence="6">Mic1 domain-containing protein</fullName>
    </recommendedName>
</protein>
<feature type="compositionally biased region" description="Basic and acidic residues" evidence="1">
    <location>
        <begin position="940"/>
        <end position="968"/>
    </location>
</feature>
<feature type="compositionally biased region" description="Basic and acidic residues" evidence="1">
    <location>
        <begin position="837"/>
        <end position="858"/>
    </location>
</feature>
<dbReference type="Proteomes" id="UP000827892">
    <property type="component" value="Chromosome V"/>
</dbReference>
<dbReference type="GO" id="GO:0010506">
    <property type="term" value="P:regulation of autophagy"/>
    <property type="evidence" value="ECO:0007669"/>
    <property type="project" value="InterPro"/>
</dbReference>
<feature type="compositionally biased region" description="Basic and acidic residues" evidence="1">
    <location>
        <begin position="978"/>
        <end position="1000"/>
    </location>
</feature>
<dbReference type="PANTHER" id="PTHR12897:SF4">
    <property type="entry name" value="REGULATOR OF MON1-CCZ1 COMPLEX"/>
    <property type="match status" value="1"/>
</dbReference>
<evidence type="ECO:0000256" key="1">
    <source>
        <dbReference type="SAM" id="MobiDB-lite"/>
    </source>
</evidence>
<evidence type="ECO:0000259" key="2">
    <source>
        <dbReference type="Pfam" id="PF07035"/>
    </source>
</evidence>
<dbReference type="InterPro" id="IPR040371">
    <property type="entry name" value="RMC1"/>
</dbReference>
<organism evidence="4 5">
    <name type="scientific">Caenorhabditis briggsae</name>
    <dbReference type="NCBI Taxonomy" id="6238"/>
    <lineage>
        <taxon>Eukaryota</taxon>
        <taxon>Metazoa</taxon>
        <taxon>Ecdysozoa</taxon>
        <taxon>Nematoda</taxon>
        <taxon>Chromadorea</taxon>
        <taxon>Rhabditida</taxon>
        <taxon>Rhabditina</taxon>
        <taxon>Rhabditomorpha</taxon>
        <taxon>Rhabditoidea</taxon>
        <taxon>Rhabditidae</taxon>
        <taxon>Peloderinae</taxon>
        <taxon>Caenorhabditis</taxon>
    </lineage>
</organism>
<feature type="compositionally biased region" description="Basic and acidic residues" evidence="1">
    <location>
        <begin position="1074"/>
        <end position="1090"/>
    </location>
</feature>